<feature type="binding site" evidence="6">
    <location>
        <position position="273"/>
    </location>
    <ligand>
        <name>pyridoxal 5'-phosphate</name>
        <dbReference type="ChEBI" id="CHEBI:597326"/>
    </ligand>
</feature>
<comment type="catalytic activity">
    <reaction evidence="6 8">
        <text>meso-2,6-diaminopimelate + H(+) = L-lysine + CO2</text>
        <dbReference type="Rhea" id="RHEA:15101"/>
        <dbReference type="ChEBI" id="CHEBI:15378"/>
        <dbReference type="ChEBI" id="CHEBI:16526"/>
        <dbReference type="ChEBI" id="CHEBI:32551"/>
        <dbReference type="ChEBI" id="CHEBI:57791"/>
        <dbReference type="EC" id="4.1.1.20"/>
    </reaction>
</comment>
<evidence type="ECO:0000256" key="9">
    <source>
        <dbReference type="SAM" id="MobiDB-lite"/>
    </source>
</evidence>
<dbReference type="InterPro" id="IPR029066">
    <property type="entry name" value="PLP-binding_barrel"/>
</dbReference>
<feature type="modified residue" description="N6-(pyridoxal phosphate)lysine" evidence="6">
    <location>
        <position position="92"/>
    </location>
</feature>
<evidence type="ECO:0000256" key="7">
    <source>
        <dbReference type="NCBIfam" id="TIGR01048"/>
    </source>
</evidence>
<comment type="cofactor">
    <cofactor evidence="1 6 8">
        <name>pyridoxal 5'-phosphate</name>
        <dbReference type="ChEBI" id="CHEBI:597326"/>
    </cofactor>
</comment>
<dbReference type="PANTHER" id="PTHR43727">
    <property type="entry name" value="DIAMINOPIMELATE DECARBOXYLASE"/>
    <property type="match status" value="1"/>
</dbReference>
<keyword evidence="6" id="KW-0028">Amino-acid biosynthesis</keyword>
<feature type="domain" description="Orn/DAP/Arg decarboxylase 2 N-terminal" evidence="10">
    <location>
        <begin position="69"/>
        <end position="321"/>
    </location>
</feature>
<feature type="binding site" evidence="6">
    <location>
        <position position="359"/>
    </location>
    <ligand>
        <name>substrate</name>
    </ligand>
</feature>
<evidence type="ECO:0000256" key="6">
    <source>
        <dbReference type="HAMAP-Rule" id="MF_02120"/>
    </source>
</evidence>
<evidence type="ECO:0000256" key="2">
    <source>
        <dbReference type="ARBA" id="ARBA00022793"/>
    </source>
</evidence>
<reference evidence="12" key="1">
    <citation type="journal article" date="2019" name="Int. J. Syst. Evol. Microbiol.">
        <title>The Global Catalogue of Microorganisms (GCM) 10K type strain sequencing project: providing services to taxonomists for standard genome sequencing and annotation.</title>
        <authorList>
            <consortium name="The Broad Institute Genomics Platform"/>
            <consortium name="The Broad Institute Genome Sequencing Center for Infectious Disease"/>
            <person name="Wu L."/>
            <person name="Ma J."/>
        </authorList>
    </citation>
    <scope>NUCLEOTIDE SEQUENCE [LARGE SCALE GENOMIC DNA]</scope>
    <source>
        <strain evidence="12">JCM 13004</strain>
    </source>
</reference>
<gene>
    <name evidence="11" type="primary">lysA_1</name>
    <name evidence="6" type="synonym">lysA</name>
    <name evidence="11" type="ORF">GCM10009665_41700</name>
</gene>
<dbReference type="SUPFAM" id="SSF51419">
    <property type="entry name" value="PLP-binding barrel"/>
    <property type="match status" value="1"/>
</dbReference>
<feature type="binding site" evidence="6">
    <location>
        <position position="387"/>
    </location>
    <ligand>
        <name>substrate</name>
    </ligand>
</feature>
<dbReference type="InterPro" id="IPR022644">
    <property type="entry name" value="De-COase2_N"/>
</dbReference>
<dbReference type="RefSeq" id="WP_344443337.1">
    <property type="nucleotide sequence ID" value="NZ_BAAALF010000075.1"/>
</dbReference>
<dbReference type="PANTHER" id="PTHR43727:SF2">
    <property type="entry name" value="GROUP IV DECARBOXYLASE"/>
    <property type="match status" value="1"/>
</dbReference>
<dbReference type="InterPro" id="IPR009006">
    <property type="entry name" value="Ala_racemase/Decarboxylase_C"/>
</dbReference>
<proteinExistence type="inferred from homology"/>
<feature type="binding site" evidence="6">
    <location>
        <position position="355"/>
    </location>
    <ligand>
        <name>substrate</name>
    </ligand>
</feature>
<dbReference type="InterPro" id="IPR000183">
    <property type="entry name" value="Orn/DAP/Arg_de-COase"/>
</dbReference>
<dbReference type="Gene3D" id="2.40.37.10">
    <property type="entry name" value="Lyase, Ornithine Decarboxylase, Chain A, domain 1"/>
    <property type="match status" value="1"/>
</dbReference>
<sequence>MAAAFAPPLPDSWPNGLSSRVRSPEGRALGSPWPASARSAPGGEVVVGGVGLAEVADRFGTPLYVLDEAEVRARCRAYRAALPHAEVLYAAKAFLCSAMADWVAEEGLGLDVCSVGELRLAAAAGFPPQRMLLHGNAKSPEELRLALRLRVGRIVIDGLAEIPRLAALAIADEPQRVLVRVLPGVAAGHHTAVRTGVTGQKFGLSIEGGDAAEAVSRVLAQPSLALVGLHCHLGSQITGVEPYLAAIDRMVTLLAEIRDRHGVQFPELDLGGGHGVPYLAGDPELDLADFARRVRERLASACAEHGLSVPRLLVEPGRAVVGPAGVAIYRVLAVKHGTDGRVFVAVDGGMSDNPRPALYGARYQARLVGRSSQAEPCEVDVVGRYCEAGDVLVPGAQLPGDIRAGDLLAVPVAGAYQLSMASSYNLVGRPGVVAVRDGRARQLIRRETVEDFLSREVGR</sequence>
<keyword evidence="12" id="KW-1185">Reference proteome</keyword>
<dbReference type="EMBL" id="BAAALF010000075">
    <property type="protein sequence ID" value="GAA1246438.1"/>
    <property type="molecule type" value="Genomic_DNA"/>
</dbReference>
<dbReference type="PROSITE" id="PS00878">
    <property type="entry name" value="ODR_DC_2_1"/>
    <property type="match status" value="1"/>
</dbReference>
<dbReference type="InterPro" id="IPR022653">
    <property type="entry name" value="De-COase2_pyr-phos_BS"/>
</dbReference>
<comment type="caution">
    <text evidence="11">The sequence shown here is derived from an EMBL/GenBank/DDBJ whole genome shotgun (WGS) entry which is preliminary data.</text>
</comment>
<dbReference type="Pfam" id="PF02784">
    <property type="entry name" value="Orn_Arg_deC_N"/>
    <property type="match status" value="1"/>
</dbReference>
<keyword evidence="4 6" id="KW-0457">Lysine biosynthesis</keyword>
<dbReference type="CDD" id="cd06828">
    <property type="entry name" value="PLPDE_III_DapDC"/>
    <property type="match status" value="1"/>
</dbReference>
<evidence type="ECO:0000256" key="5">
    <source>
        <dbReference type="ARBA" id="ARBA00023239"/>
    </source>
</evidence>
<dbReference type="EC" id="4.1.1.20" evidence="6 7"/>
<evidence type="ECO:0000256" key="1">
    <source>
        <dbReference type="ARBA" id="ARBA00001933"/>
    </source>
</evidence>
<feature type="binding site" evidence="6">
    <location>
        <position position="416"/>
    </location>
    <ligand>
        <name>substrate</name>
    </ligand>
</feature>
<evidence type="ECO:0000256" key="3">
    <source>
        <dbReference type="ARBA" id="ARBA00022898"/>
    </source>
</evidence>
<dbReference type="InterPro" id="IPR002986">
    <property type="entry name" value="DAP_deCOOHase_LysA"/>
</dbReference>
<dbReference type="HAMAP" id="MF_02120">
    <property type="entry name" value="LysA"/>
    <property type="match status" value="1"/>
</dbReference>
<dbReference type="SUPFAM" id="SSF50621">
    <property type="entry name" value="Alanine racemase C-terminal domain-like"/>
    <property type="match status" value="1"/>
</dbReference>
<organism evidence="11 12">
    <name type="scientific">Kitasatospora nipponensis</name>
    <dbReference type="NCBI Taxonomy" id="258049"/>
    <lineage>
        <taxon>Bacteria</taxon>
        <taxon>Bacillati</taxon>
        <taxon>Actinomycetota</taxon>
        <taxon>Actinomycetes</taxon>
        <taxon>Kitasatosporales</taxon>
        <taxon>Streptomycetaceae</taxon>
        <taxon>Kitasatospora</taxon>
    </lineage>
</organism>
<evidence type="ECO:0000256" key="8">
    <source>
        <dbReference type="RuleBase" id="RU003738"/>
    </source>
</evidence>
<feature type="binding site" evidence="6">
    <location>
        <position position="416"/>
    </location>
    <ligand>
        <name>pyridoxal 5'-phosphate</name>
        <dbReference type="ChEBI" id="CHEBI:597326"/>
    </ligand>
</feature>
<comment type="function">
    <text evidence="6">Specifically catalyzes the decarboxylation of meso-diaminopimelate (meso-DAP) to L-lysine.</text>
</comment>
<dbReference type="Gene3D" id="3.20.20.10">
    <property type="entry name" value="Alanine racemase"/>
    <property type="match status" value="1"/>
</dbReference>
<feature type="region of interest" description="Disordered" evidence="9">
    <location>
        <begin position="16"/>
        <end position="41"/>
    </location>
</feature>
<dbReference type="Proteomes" id="UP001500037">
    <property type="component" value="Unassembled WGS sequence"/>
</dbReference>
<evidence type="ECO:0000256" key="4">
    <source>
        <dbReference type="ARBA" id="ARBA00023154"/>
    </source>
</evidence>
<dbReference type="PRINTS" id="PR01181">
    <property type="entry name" value="DAPDCRBXLASE"/>
</dbReference>
<evidence type="ECO:0000313" key="11">
    <source>
        <dbReference type="EMBL" id="GAA1246438.1"/>
    </source>
</evidence>
<comment type="pathway">
    <text evidence="6 8">Amino-acid biosynthesis; L-lysine biosynthesis via DAP pathway; L-lysine from DL-2,6-diaminopimelate: step 1/1.</text>
</comment>
<comment type="subunit">
    <text evidence="6">Homodimer.</text>
</comment>
<keyword evidence="5 6" id="KW-0456">Lyase</keyword>
<keyword evidence="2 6" id="KW-0210">Decarboxylase</keyword>
<comment type="similarity">
    <text evidence="6">Belongs to the Orn/Lys/Arg decarboxylase class-II family. LysA subfamily.</text>
</comment>
<dbReference type="PRINTS" id="PR01179">
    <property type="entry name" value="ODADCRBXLASE"/>
</dbReference>
<keyword evidence="3 6" id="KW-0663">Pyridoxal phosphate</keyword>
<accession>A0ABP4H118</accession>
<feature type="binding site" evidence="6">
    <location>
        <position position="318"/>
    </location>
    <ligand>
        <name>substrate</name>
    </ligand>
</feature>
<feature type="binding site" evidence="6">
    <location>
        <begin position="315"/>
        <end position="318"/>
    </location>
    <ligand>
        <name>pyridoxal 5'-phosphate</name>
        <dbReference type="ChEBI" id="CHEBI:597326"/>
    </ligand>
</feature>
<protein>
    <recommendedName>
        <fullName evidence="6 7">Diaminopimelate decarboxylase</fullName>
        <shortName evidence="6">DAP decarboxylase</shortName>
        <shortName evidence="6">DAPDC</shortName>
        <ecNumber evidence="6 7">4.1.1.20</ecNumber>
    </recommendedName>
</protein>
<dbReference type="NCBIfam" id="TIGR01048">
    <property type="entry name" value="lysA"/>
    <property type="match status" value="1"/>
</dbReference>
<evidence type="ECO:0000259" key="10">
    <source>
        <dbReference type="Pfam" id="PF02784"/>
    </source>
</evidence>
<name>A0ABP4H118_9ACTN</name>
<evidence type="ECO:0000313" key="12">
    <source>
        <dbReference type="Proteomes" id="UP001500037"/>
    </source>
</evidence>